<evidence type="ECO:0008006" key="3">
    <source>
        <dbReference type="Google" id="ProtNLM"/>
    </source>
</evidence>
<name>A0ABR0SRR2_9HYPO</name>
<accession>A0ABR0SRR2</accession>
<evidence type="ECO:0000313" key="2">
    <source>
        <dbReference type="Proteomes" id="UP001338125"/>
    </source>
</evidence>
<organism evidence="1 2">
    <name type="scientific">Cladobotryum mycophilum</name>
    <dbReference type="NCBI Taxonomy" id="491253"/>
    <lineage>
        <taxon>Eukaryota</taxon>
        <taxon>Fungi</taxon>
        <taxon>Dikarya</taxon>
        <taxon>Ascomycota</taxon>
        <taxon>Pezizomycotina</taxon>
        <taxon>Sordariomycetes</taxon>
        <taxon>Hypocreomycetidae</taxon>
        <taxon>Hypocreales</taxon>
        <taxon>Hypocreaceae</taxon>
        <taxon>Cladobotryum</taxon>
    </lineage>
</organism>
<evidence type="ECO:0000313" key="1">
    <source>
        <dbReference type="EMBL" id="KAK5994857.1"/>
    </source>
</evidence>
<dbReference type="EMBL" id="JAVFKD010000004">
    <property type="protein sequence ID" value="KAK5994857.1"/>
    <property type="molecule type" value="Genomic_DNA"/>
</dbReference>
<sequence length="453" mass="50984">MFPVILGITLEALCHPGEVSILDLTPVATPERFRLIDYSQYVNDRVLAIVELPSFPVPQCPYAAISYVWRGNNTDNVTGAARFAVAGAEDGDPIGIDALHHACFAALQHRDDKHQQIRWMFDIYKQCDICTIVALQFQAHQLFPFCHWHAYYLSSRGFRPPVTSSSVTVIEQTTEIGVLMLKAALEKYGTETDMISAVEEHSPAIWRSAFFRTSSRPVDMIFSIMGLFGVTINTKRFGKDDRLTATIALMQEIIRSGGRANWLWTALHLPVNPQLSIIPVFPRTTVQGQVQFDFEGVSSQTLSLNETSSRLAILNTRTAPLLAESMDKEGYSRMCRKACRIYPHDKSPQHVGNPHGEQLFVKAVDGSDWTLFQHPQYLNTHQPKAFAVLLGSYNWFSNEGKWLGGYHLGALLVKEHHDGRCHVVSAFEFSRNQERRVNDWDEHTLWIGGPVGG</sequence>
<proteinExistence type="predicted"/>
<keyword evidence="2" id="KW-1185">Reference proteome</keyword>
<gene>
    <name evidence="1" type="ORF">PT974_03243</name>
</gene>
<protein>
    <recommendedName>
        <fullName evidence="3">Heterokaryon incompatibility domain-containing protein</fullName>
    </recommendedName>
</protein>
<reference evidence="1 2" key="1">
    <citation type="submission" date="2024-01" db="EMBL/GenBank/DDBJ databases">
        <title>Complete genome of Cladobotryum mycophilum ATHUM6906.</title>
        <authorList>
            <person name="Christinaki A.C."/>
            <person name="Myridakis A.I."/>
            <person name="Kouvelis V.N."/>
        </authorList>
    </citation>
    <scope>NUCLEOTIDE SEQUENCE [LARGE SCALE GENOMIC DNA]</scope>
    <source>
        <strain evidence="1 2">ATHUM6906</strain>
    </source>
</reference>
<comment type="caution">
    <text evidence="1">The sequence shown here is derived from an EMBL/GenBank/DDBJ whole genome shotgun (WGS) entry which is preliminary data.</text>
</comment>
<dbReference type="Proteomes" id="UP001338125">
    <property type="component" value="Unassembled WGS sequence"/>
</dbReference>